<evidence type="ECO:0000256" key="3">
    <source>
        <dbReference type="ARBA" id="ARBA00023163"/>
    </source>
</evidence>
<evidence type="ECO:0000313" key="4">
    <source>
        <dbReference type="EMBL" id="QCT20821.1"/>
    </source>
</evidence>
<gene>
    <name evidence="4" type="ORF">FEM41_14785</name>
</gene>
<protein>
    <submittedName>
        <fullName evidence="4">Antitermination protein</fullName>
    </submittedName>
</protein>
<dbReference type="KEGG" id="izh:FEM41_14785"/>
<organism evidence="4 5">
    <name type="scientific">Jejubacter calystegiae</name>
    <dbReference type="NCBI Taxonomy" id="2579935"/>
    <lineage>
        <taxon>Bacteria</taxon>
        <taxon>Pseudomonadati</taxon>
        <taxon>Pseudomonadota</taxon>
        <taxon>Gammaproteobacteria</taxon>
        <taxon>Enterobacterales</taxon>
        <taxon>Enterobacteriaceae</taxon>
        <taxon>Jejubacter</taxon>
    </lineage>
</organism>
<keyword evidence="5" id="KW-1185">Reference proteome</keyword>
<dbReference type="InterPro" id="IPR038500">
    <property type="entry name" value="Antitermination_sf"/>
</dbReference>
<dbReference type="AlphaFoldDB" id="A0A4P8YJA5"/>
<dbReference type="Gene3D" id="1.10.274.110">
    <property type="match status" value="2"/>
</dbReference>
<dbReference type="EMBL" id="CP040428">
    <property type="protein sequence ID" value="QCT20821.1"/>
    <property type="molecule type" value="Genomic_DNA"/>
</dbReference>
<evidence type="ECO:0000313" key="5">
    <source>
        <dbReference type="Proteomes" id="UP000302163"/>
    </source>
</evidence>
<dbReference type="Pfam" id="PF03589">
    <property type="entry name" value="Antiterm"/>
    <property type="match status" value="2"/>
</dbReference>
<evidence type="ECO:0000256" key="2">
    <source>
        <dbReference type="ARBA" id="ARBA00023125"/>
    </source>
</evidence>
<proteinExistence type="inferred from homology"/>
<dbReference type="RefSeq" id="WP_138096786.1">
    <property type="nucleotide sequence ID" value="NZ_CP040428.1"/>
</dbReference>
<sequence>MKIESSLKHFHPQSMHISDAAKGTSPDRLTGTDIMAALGVTCSRARVGLSMFMGKAGSHTDEQRAIQALARHAIDHAPKNVRKAAGGRLGECALILARFAFSEYSRSAATSSDCPDCRGAGVIRTEGEIVKYAGYIGMDGEEKISPATAQGIIEKVCVTCHGRGVISARCRCGGSGQVLDREATKTRGAPVIKACERCGGKGFKSTPSTAAYKAILSVVSGLHVRTWTRNWKPFYEALVDLCHKAEHKADVEFQQVTSFSDDASKI</sequence>
<dbReference type="GO" id="GO:0006355">
    <property type="term" value="P:regulation of DNA-templated transcription"/>
    <property type="evidence" value="ECO:0007669"/>
    <property type="project" value="InterPro"/>
</dbReference>
<dbReference type="OrthoDB" id="6572202at2"/>
<dbReference type="InterPro" id="IPR036410">
    <property type="entry name" value="HSP_DnaJ_Cys-rich_dom_sf"/>
</dbReference>
<name>A0A4P8YJA5_9ENTR</name>
<dbReference type="Proteomes" id="UP000302163">
    <property type="component" value="Chromosome"/>
</dbReference>
<keyword evidence="3" id="KW-0804">Transcription</keyword>
<dbReference type="SUPFAM" id="SSF57938">
    <property type="entry name" value="DnaJ/Hsp40 cysteine-rich domain"/>
    <property type="match status" value="1"/>
</dbReference>
<evidence type="ECO:0000256" key="1">
    <source>
        <dbReference type="ARBA" id="ARBA00023015"/>
    </source>
</evidence>
<keyword evidence="2" id="KW-0238">DNA-binding</keyword>
<keyword evidence="1" id="KW-0805">Transcription regulation</keyword>
<accession>A0A4P8YJA5</accession>
<dbReference type="GO" id="GO:0003677">
    <property type="term" value="F:DNA binding"/>
    <property type="evidence" value="ECO:0007669"/>
    <property type="project" value="UniProtKB-KW"/>
</dbReference>
<reference evidence="4 5" key="1">
    <citation type="submission" date="2019-05" db="EMBL/GenBank/DDBJ databases">
        <title>Complete genome sequence of Izhakiella calystegiae KSNA2, an endophyte isolated from beach morning glory (Calystegia soldanella).</title>
        <authorList>
            <person name="Jiang L."/>
            <person name="Jeong J.C."/>
            <person name="Kim C.Y."/>
            <person name="Kim D.H."/>
            <person name="Kim S.W."/>
            <person name="Lee j."/>
        </authorList>
    </citation>
    <scope>NUCLEOTIDE SEQUENCE [LARGE SCALE GENOMIC DNA]</scope>
    <source>
        <strain evidence="4 5">KSNA2</strain>
    </source>
</reference>
<dbReference type="HAMAP" id="MF_04158">
    <property type="entry name" value="Antitermination_lambda"/>
    <property type="match status" value="1"/>
</dbReference>
<dbReference type="InterPro" id="IPR003222">
    <property type="entry name" value="Antitermntn"/>
</dbReference>